<accession>A0A4C1ULN9</accession>
<name>A0A4C1ULN9_EUMVA</name>
<evidence type="ECO:0000313" key="2">
    <source>
        <dbReference type="Proteomes" id="UP000299102"/>
    </source>
</evidence>
<keyword evidence="2" id="KW-1185">Reference proteome</keyword>
<protein>
    <submittedName>
        <fullName evidence="1">Uncharacterized protein</fullName>
    </submittedName>
</protein>
<evidence type="ECO:0000313" key="1">
    <source>
        <dbReference type="EMBL" id="GBP27358.1"/>
    </source>
</evidence>
<organism evidence="1 2">
    <name type="scientific">Eumeta variegata</name>
    <name type="common">Bagworm moth</name>
    <name type="synonym">Eumeta japonica</name>
    <dbReference type="NCBI Taxonomy" id="151549"/>
    <lineage>
        <taxon>Eukaryota</taxon>
        <taxon>Metazoa</taxon>
        <taxon>Ecdysozoa</taxon>
        <taxon>Arthropoda</taxon>
        <taxon>Hexapoda</taxon>
        <taxon>Insecta</taxon>
        <taxon>Pterygota</taxon>
        <taxon>Neoptera</taxon>
        <taxon>Endopterygota</taxon>
        <taxon>Lepidoptera</taxon>
        <taxon>Glossata</taxon>
        <taxon>Ditrysia</taxon>
        <taxon>Tineoidea</taxon>
        <taxon>Psychidae</taxon>
        <taxon>Oiketicinae</taxon>
        <taxon>Eumeta</taxon>
    </lineage>
</organism>
<comment type="caution">
    <text evidence="1">The sequence shown here is derived from an EMBL/GenBank/DDBJ whole genome shotgun (WGS) entry which is preliminary data.</text>
</comment>
<proteinExistence type="predicted"/>
<dbReference type="Proteomes" id="UP000299102">
    <property type="component" value="Unassembled WGS sequence"/>
</dbReference>
<sequence>MYQQDKLIGRARARGARATRPAGARTCGQSFTLMCLLTLLLDYGEGPCDNVSFELYTCRPSGARLSAYAHCYNKTPSRSALYAPDAYWVLKEYKTLFVSPVFYRAHAAPLPVPPARCSVIDNVQPYDTEPARKTVAPGIDSFRVIKNVDVRSAPKIRPPPGFLWRINQNHTDNEIISWVAIEGPFHEFRRRSARARPRSSAANGYHIPDLLIRRTARIKVSAAISK</sequence>
<dbReference type="AlphaFoldDB" id="A0A4C1ULN9"/>
<reference evidence="1 2" key="1">
    <citation type="journal article" date="2019" name="Commun. Biol.">
        <title>The bagworm genome reveals a unique fibroin gene that provides high tensile strength.</title>
        <authorList>
            <person name="Kono N."/>
            <person name="Nakamura H."/>
            <person name="Ohtoshi R."/>
            <person name="Tomita M."/>
            <person name="Numata K."/>
            <person name="Arakawa K."/>
        </authorList>
    </citation>
    <scope>NUCLEOTIDE SEQUENCE [LARGE SCALE GENOMIC DNA]</scope>
</reference>
<dbReference type="EMBL" id="BGZK01000192">
    <property type="protein sequence ID" value="GBP27358.1"/>
    <property type="molecule type" value="Genomic_DNA"/>
</dbReference>
<gene>
    <name evidence="1" type="ORF">EVAR_18834_1</name>
</gene>